<dbReference type="Pfam" id="PF05118">
    <property type="entry name" value="Asp_Arg_Hydrox"/>
    <property type="match status" value="1"/>
</dbReference>
<dbReference type="Gene3D" id="2.60.120.330">
    <property type="entry name" value="B-lactam Antibiotic, Isopenicillin N Synthase, Chain"/>
    <property type="match status" value="1"/>
</dbReference>
<organism evidence="2 3">
    <name type="scientific">Marinomonas ostreistagni</name>
    <dbReference type="NCBI Taxonomy" id="359209"/>
    <lineage>
        <taxon>Bacteria</taxon>
        <taxon>Pseudomonadati</taxon>
        <taxon>Pseudomonadota</taxon>
        <taxon>Gammaproteobacteria</taxon>
        <taxon>Oceanospirillales</taxon>
        <taxon>Oceanospirillaceae</taxon>
        <taxon>Marinomonas</taxon>
    </lineage>
</organism>
<feature type="domain" description="Aspartyl/asparaginy/proline hydroxylase" evidence="1">
    <location>
        <begin position="14"/>
        <end position="173"/>
    </location>
</feature>
<proteinExistence type="predicted"/>
<accession>A0ABS0ZEB3</accession>
<dbReference type="EMBL" id="JAEMUH010000011">
    <property type="protein sequence ID" value="MBJ7551513.1"/>
    <property type="molecule type" value="Genomic_DNA"/>
</dbReference>
<dbReference type="Proteomes" id="UP000598488">
    <property type="component" value="Unassembled WGS sequence"/>
</dbReference>
<dbReference type="RefSeq" id="WP_199463120.1">
    <property type="nucleotide sequence ID" value="NZ_JAEMUH010000011.1"/>
</dbReference>
<gene>
    <name evidence="2" type="ORF">JHD44_12535</name>
</gene>
<protein>
    <submittedName>
        <fullName evidence="2">Aspartyl/asparaginyl beta-hydroxylase domain-containing protein</fullName>
    </submittedName>
</protein>
<evidence type="ECO:0000259" key="1">
    <source>
        <dbReference type="Pfam" id="PF05118"/>
    </source>
</evidence>
<sequence>MTDAFHKLPLTFDIQRLKQDLRCLQKQSWIEHINRHAHDGGWSSLPLRAVDGQVDNATVVETNPGRYQSTLYLKQSEYLQEVLSSFQCTIVSARLMSLQAGQEIRRHTDQDLRFEDGCARLHIPIQTHADVEFKINDQPVHFAEGECWYMNANYPHQVVNGSDTNRVHLVIDCIVNDWLSALFSGSGYQTMIVEYKYGCASITDENVQQVIEQLEYLGSETALELANHYRAIWQTSKEQ</sequence>
<dbReference type="SUPFAM" id="SSF51197">
    <property type="entry name" value="Clavaminate synthase-like"/>
    <property type="match status" value="1"/>
</dbReference>
<name>A0ABS0ZEB3_9GAMM</name>
<dbReference type="InterPro" id="IPR027443">
    <property type="entry name" value="IPNS-like_sf"/>
</dbReference>
<dbReference type="InterPro" id="IPR007803">
    <property type="entry name" value="Asp/Arg/Pro-Hydrxlase"/>
</dbReference>
<comment type="caution">
    <text evidence="2">The sequence shown here is derived from an EMBL/GenBank/DDBJ whole genome shotgun (WGS) entry which is preliminary data.</text>
</comment>
<keyword evidence="3" id="KW-1185">Reference proteome</keyword>
<reference evidence="2 3" key="1">
    <citation type="submission" date="2020-12" db="EMBL/GenBank/DDBJ databases">
        <title>Comparative genome analysis of fungal antagonists Marinomonas ostreistagni 398 and M. spartinae 468.</title>
        <authorList>
            <person name="Fields J.L."/>
            <person name="Mavrodi O.V."/>
            <person name="Biber P.D."/>
            <person name="Indest K.J."/>
            <person name="Mavrodi D.V."/>
        </authorList>
    </citation>
    <scope>NUCLEOTIDE SEQUENCE [LARGE SCALE GENOMIC DNA]</scope>
    <source>
        <strain evidence="2 3">USM7</strain>
    </source>
</reference>
<evidence type="ECO:0000313" key="3">
    <source>
        <dbReference type="Proteomes" id="UP000598488"/>
    </source>
</evidence>
<evidence type="ECO:0000313" key="2">
    <source>
        <dbReference type="EMBL" id="MBJ7551513.1"/>
    </source>
</evidence>